<evidence type="ECO:0000256" key="9">
    <source>
        <dbReference type="ARBA" id="ARBA00023239"/>
    </source>
</evidence>
<sequence>MTVIRQDDLIQSVADALQYISYYHPKDFIDAMAAAYEREENPAAKDAIAQILINSRMCAMGHRPICQDTGIVTVFVHVGMNVRFEADMSLDDMINEGVRRAYNFPDNVLRASVLADPDGARKNTGDNTPAVIHHKLVPGDTVEVHVAAKGGGSEAKSKFAMLNPSDSVVDWVLEQLPKMGAGWCPPGMLGIGIGGTAEKAMEIAKEALLDPIDIQELQARGPSNRAEELRLELFDKVNKSGIGAQGLGGLTTVLDIKVKDYPTHAANKPVAIIPNCAATRHAHFTLDGSGPAALPAPKLEDWPEITREAGDNVKRVNLDTVTPEEVQSWQPGDTLLLNGKLLTGRDAAHKRMVDMIAKGEELPVDLKGRFIYYVGPVDPVRDEVVGPAGPTTATRMDKFTRTMLEETGLLGMVGKAERGPAAIEAIRDNKAVYLMAVGGSAYLVAQAIKKSRVVGFADLGMEAIYEFEVEDMPVTVAVDSQGTSVHQTGPAKWKEIIAERA</sequence>
<dbReference type="PANTHER" id="PTHR43351:SF2">
    <property type="entry name" value="L(+)-TARTRATE DEHYDRATASE SUBUNIT BETA-RELATED"/>
    <property type="match status" value="1"/>
</dbReference>
<keyword evidence="6 10" id="KW-0479">Metal-binding</keyword>
<keyword evidence="14" id="KW-1185">Reference proteome</keyword>
<dbReference type="InterPro" id="IPR036660">
    <property type="entry name" value="Fe-S_hydroAse_TtdB_cat_sf"/>
</dbReference>
<comment type="catalytic activity">
    <reaction evidence="1 10">
        <text>(S)-malate = fumarate + H2O</text>
        <dbReference type="Rhea" id="RHEA:12460"/>
        <dbReference type="ChEBI" id="CHEBI:15377"/>
        <dbReference type="ChEBI" id="CHEBI:15589"/>
        <dbReference type="ChEBI" id="CHEBI:29806"/>
        <dbReference type="EC" id="4.2.1.2"/>
    </reaction>
</comment>
<accession>A0ABX7W813</accession>
<comment type="cofactor">
    <cofactor evidence="2 10">
        <name>[4Fe-4S] cluster</name>
        <dbReference type="ChEBI" id="CHEBI:49883"/>
    </cofactor>
</comment>
<dbReference type="PANTHER" id="PTHR43351">
    <property type="entry name" value="L(+)-TARTRATE DEHYDRATASE SUBUNIT BETA"/>
    <property type="match status" value="1"/>
</dbReference>
<keyword evidence="8 10" id="KW-0411">Iron-sulfur</keyword>
<comment type="subunit">
    <text evidence="4 10">Homodimer.</text>
</comment>
<evidence type="ECO:0000259" key="12">
    <source>
        <dbReference type="Pfam" id="PF05683"/>
    </source>
</evidence>
<organism evidence="13 14">
    <name type="scientific">Billgrantia sulfidoxydans</name>
    <dbReference type="NCBI Taxonomy" id="2733484"/>
    <lineage>
        <taxon>Bacteria</taxon>
        <taxon>Pseudomonadati</taxon>
        <taxon>Pseudomonadota</taxon>
        <taxon>Gammaproteobacteria</taxon>
        <taxon>Oceanospirillales</taxon>
        <taxon>Halomonadaceae</taxon>
        <taxon>Billgrantia</taxon>
    </lineage>
</organism>
<evidence type="ECO:0000256" key="5">
    <source>
        <dbReference type="ARBA" id="ARBA00022485"/>
    </source>
</evidence>
<dbReference type="Pfam" id="PF05683">
    <property type="entry name" value="Fumerase_C"/>
    <property type="match status" value="1"/>
</dbReference>
<evidence type="ECO:0000256" key="10">
    <source>
        <dbReference type="PIRNR" id="PIRNR001394"/>
    </source>
</evidence>
<comment type="function">
    <text evidence="10">Catalyzes the reversible hydration of fumarate to (S)-malate.</text>
</comment>
<gene>
    <name evidence="13" type="ORF">HNO51_10850</name>
</gene>
<name>A0ABX7W813_9GAMM</name>
<dbReference type="InterPro" id="IPR004646">
    <property type="entry name" value="Fe-S_hydro-lyase_TtdA-typ_cat"/>
</dbReference>
<dbReference type="InterPro" id="IPR011167">
    <property type="entry name" value="Fe_dep_fumarate_hydratase"/>
</dbReference>
<dbReference type="NCBIfam" id="TIGR00722">
    <property type="entry name" value="ttdA_fumA_fumB"/>
    <property type="match status" value="1"/>
</dbReference>
<dbReference type="EMBL" id="CP053381">
    <property type="protein sequence ID" value="QTP55138.1"/>
    <property type="molecule type" value="Genomic_DNA"/>
</dbReference>
<evidence type="ECO:0000256" key="7">
    <source>
        <dbReference type="ARBA" id="ARBA00023004"/>
    </source>
</evidence>
<reference evidence="13 14" key="1">
    <citation type="journal article" date="2021" name="Front. Microbiol.">
        <title>Aerobic Denitrification and Heterotrophic Sulfur Oxidation in the Genus Halomonas Revealed by Six Novel Species Characterizations and Genome-Based Analysis.</title>
        <authorList>
            <person name="Wang L."/>
            <person name="Shao Z."/>
        </authorList>
    </citation>
    <scope>NUCLEOTIDE SEQUENCE [LARGE SCALE GENOMIC DNA]</scope>
    <source>
        <strain evidence="13 14">MCCC 1A11059</strain>
    </source>
</reference>
<evidence type="ECO:0000259" key="11">
    <source>
        <dbReference type="Pfam" id="PF05681"/>
    </source>
</evidence>
<dbReference type="EC" id="4.2.1.2" evidence="10"/>
<evidence type="ECO:0000256" key="6">
    <source>
        <dbReference type="ARBA" id="ARBA00022723"/>
    </source>
</evidence>
<dbReference type="Pfam" id="PF05681">
    <property type="entry name" value="Fumerase"/>
    <property type="match status" value="1"/>
</dbReference>
<dbReference type="SUPFAM" id="SSF117457">
    <property type="entry name" value="FumA C-terminal domain-like"/>
    <property type="match status" value="1"/>
</dbReference>
<feature type="domain" description="Fe-S hydro-lyase tartrate dehydratase alpha-type catalytic" evidence="11">
    <location>
        <begin position="11"/>
        <end position="284"/>
    </location>
</feature>
<keyword evidence="7 10" id="KW-0408">Iron</keyword>
<evidence type="ECO:0000256" key="2">
    <source>
        <dbReference type="ARBA" id="ARBA00001966"/>
    </source>
</evidence>
<evidence type="ECO:0000256" key="1">
    <source>
        <dbReference type="ARBA" id="ARBA00000929"/>
    </source>
</evidence>
<evidence type="ECO:0000313" key="14">
    <source>
        <dbReference type="Proteomes" id="UP000671868"/>
    </source>
</evidence>
<keyword evidence="5 10" id="KW-0004">4Fe-4S</keyword>
<comment type="similarity">
    <text evidence="3 10">Belongs to the class-I fumarase family.</text>
</comment>
<dbReference type="RefSeq" id="WP_209537426.1">
    <property type="nucleotide sequence ID" value="NZ_CP053381.1"/>
</dbReference>
<dbReference type="NCBIfam" id="TIGR00723">
    <property type="entry name" value="ttdB_fumA_fumB"/>
    <property type="match status" value="1"/>
</dbReference>
<dbReference type="Gene3D" id="3.20.130.10">
    <property type="entry name" value="Fe-S hydro-lyase, tartrate dehydratase beta-type, catalytic domain"/>
    <property type="match status" value="1"/>
</dbReference>
<dbReference type="InterPro" id="IPR004647">
    <property type="entry name" value="Fe-S_hydro-lyase_TtdB-typ_cat"/>
</dbReference>
<dbReference type="Proteomes" id="UP000671868">
    <property type="component" value="Chromosome"/>
</dbReference>
<feature type="domain" description="Fe-S hydro-lyase tartrate dehydratase beta-type catalytic" evidence="12">
    <location>
        <begin position="288"/>
        <end position="488"/>
    </location>
</feature>
<evidence type="ECO:0000256" key="4">
    <source>
        <dbReference type="ARBA" id="ARBA00011738"/>
    </source>
</evidence>
<proteinExistence type="inferred from homology"/>
<protein>
    <recommendedName>
        <fullName evidence="10">Fumarate hydratase class I</fullName>
        <ecNumber evidence="10">4.2.1.2</ecNumber>
    </recommendedName>
</protein>
<evidence type="ECO:0000256" key="8">
    <source>
        <dbReference type="ARBA" id="ARBA00023014"/>
    </source>
</evidence>
<evidence type="ECO:0000256" key="3">
    <source>
        <dbReference type="ARBA" id="ARBA00008876"/>
    </source>
</evidence>
<keyword evidence="9 10" id="KW-0456">Lyase</keyword>
<dbReference type="PIRSF" id="PIRSF001394">
    <property type="entry name" value="Fe_dep_fumar_hy"/>
    <property type="match status" value="1"/>
</dbReference>
<evidence type="ECO:0000313" key="13">
    <source>
        <dbReference type="EMBL" id="QTP55138.1"/>
    </source>
</evidence>